<feature type="region of interest" description="Disordered" evidence="11">
    <location>
        <begin position="164"/>
        <end position="253"/>
    </location>
</feature>
<keyword evidence="7 9" id="KW-0811">Translocation</keyword>
<keyword evidence="4 9" id="KW-0812">Transmembrane</keyword>
<dbReference type="PRINTS" id="PR01506">
    <property type="entry name" value="TATBPROTEIN"/>
</dbReference>
<feature type="compositionally biased region" description="Polar residues" evidence="11">
    <location>
        <begin position="241"/>
        <end position="253"/>
    </location>
</feature>
<evidence type="ECO:0000256" key="4">
    <source>
        <dbReference type="ARBA" id="ARBA00022692"/>
    </source>
</evidence>
<evidence type="ECO:0000256" key="1">
    <source>
        <dbReference type="ARBA" id="ARBA00004167"/>
    </source>
</evidence>
<dbReference type="Proteomes" id="UP000811282">
    <property type="component" value="Unassembled WGS sequence"/>
</dbReference>
<evidence type="ECO:0000256" key="10">
    <source>
        <dbReference type="SAM" id="Coils"/>
    </source>
</evidence>
<feature type="region of interest" description="Disordered" evidence="11">
    <location>
        <begin position="104"/>
        <end position="150"/>
    </location>
</feature>
<dbReference type="HAMAP" id="MF_00237">
    <property type="entry name" value="TatB"/>
    <property type="match status" value="1"/>
</dbReference>
<evidence type="ECO:0000256" key="11">
    <source>
        <dbReference type="SAM" id="MobiDB-lite"/>
    </source>
</evidence>
<dbReference type="EMBL" id="JAFJYC010000001">
    <property type="protein sequence ID" value="MBT9432176.1"/>
    <property type="molecule type" value="Genomic_DNA"/>
</dbReference>
<keyword evidence="6 9" id="KW-1133">Transmembrane helix</keyword>
<evidence type="ECO:0000256" key="6">
    <source>
        <dbReference type="ARBA" id="ARBA00022989"/>
    </source>
</evidence>
<sequence>MFDIGFGELMLVFVIGLVVLGPERLPVAVRTVAGWIRAIRSMASTVQNELTQELKLQDSLKKVEEASKNNLSPELKASMEELREAAESMKKEFKGINSATLEPAEPHTIHNPLVTDPEALHDGVTPAEGDRQAEAPPMAPSVAASAAAESVVDPTAQTAAYETVQPAARPSTPADPVADPTAQTAASETVQPVAAGANASPTSPGAMASASVDSVANPATPASAPAAPAQEESGREATATRPASSTSPLNNDR</sequence>
<dbReference type="Pfam" id="PF02416">
    <property type="entry name" value="TatA_B_E"/>
    <property type="match status" value="1"/>
</dbReference>
<keyword evidence="2 9" id="KW-0813">Transport</keyword>
<name>A0ABS5YDI8_9GAMM</name>
<evidence type="ECO:0000256" key="8">
    <source>
        <dbReference type="ARBA" id="ARBA00023136"/>
    </source>
</evidence>
<feature type="compositionally biased region" description="Low complexity" evidence="11">
    <location>
        <begin position="216"/>
        <end position="229"/>
    </location>
</feature>
<dbReference type="PANTHER" id="PTHR33162:SF1">
    <property type="entry name" value="SEC-INDEPENDENT PROTEIN TRANSLOCASE PROTEIN TATA, CHLOROPLASTIC"/>
    <property type="match status" value="1"/>
</dbReference>
<proteinExistence type="inferred from homology"/>
<feature type="coiled-coil region" evidence="10">
    <location>
        <begin position="72"/>
        <end position="99"/>
    </location>
</feature>
<evidence type="ECO:0000256" key="5">
    <source>
        <dbReference type="ARBA" id="ARBA00022927"/>
    </source>
</evidence>
<evidence type="ECO:0000313" key="13">
    <source>
        <dbReference type="Proteomes" id="UP000811282"/>
    </source>
</evidence>
<feature type="compositionally biased region" description="Polar residues" evidence="11">
    <location>
        <begin position="181"/>
        <end position="190"/>
    </location>
</feature>
<protein>
    <recommendedName>
        <fullName evidence="9">Sec-independent protein translocase protein TatB</fullName>
    </recommendedName>
</protein>
<evidence type="ECO:0000313" key="12">
    <source>
        <dbReference type="EMBL" id="MBT9432176.1"/>
    </source>
</evidence>
<dbReference type="PANTHER" id="PTHR33162">
    <property type="entry name" value="SEC-INDEPENDENT PROTEIN TRANSLOCASE PROTEIN TATA, CHLOROPLASTIC"/>
    <property type="match status" value="1"/>
</dbReference>
<gene>
    <name evidence="9 12" type="primary">tatB</name>
    <name evidence="12" type="ORF">JZM24_08665</name>
</gene>
<keyword evidence="5 9" id="KW-0653">Protein transport</keyword>
<dbReference type="InterPro" id="IPR003369">
    <property type="entry name" value="TatA/B/E"/>
</dbReference>
<comment type="similarity">
    <text evidence="9">Belongs to the TatB family.</text>
</comment>
<comment type="caution">
    <text evidence="12">The sequence shown here is derived from an EMBL/GenBank/DDBJ whole genome shotgun (WGS) entry which is preliminary data.</text>
</comment>
<comment type="subunit">
    <text evidence="9">The Tat system comprises two distinct complexes: a TatABC complex, containing multiple copies of TatA, TatB and TatC subunits, and a separate TatA complex, containing only TatA subunits. Substrates initially bind to the TatABC complex, which probably triggers association of the separate TatA complex to form the active translocon.</text>
</comment>
<evidence type="ECO:0000256" key="3">
    <source>
        <dbReference type="ARBA" id="ARBA00022475"/>
    </source>
</evidence>
<reference evidence="12 13" key="1">
    <citation type="journal article" date="2021" name="Genome Biol. Evol.">
        <title>The evolution of interdependence in a four-way mealybug symbiosis.</title>
        <authorList>
            <person name="Garber A.I."/>
            <person name="Kupper M."/>
            <person name="Laetsch D.R."/>
            <person name="Weldon S.R."/>
            <person name="Ladinsky M.S."/>
            <person name="Bjorkman P.J."/>
            <person name="McCutcheon J.P."/>
        </authorList>
    </citation>
    <scope>NUCLEOTIDE SEQUENCE [LARGE SCALE GENOMIC DNA]</scope>
    <source>
        <strain evidence="12">SOD</strain>
    </source>
</reference>
<accession>A0ABS5YDI8</accession>
<feature type="compositionally biased region" description="Low complexity" evidence="11">
    <location>
        <begin position="134"/>
        <end position="150"/>
    </location>
</feature>
<evidence type="ECO:0000256" key="7">
    <source>
        <dbReference type="ARBA" id="ARBA00023010"/>
    </source>
</evidence>
<dbReference type="RefSeq" id="WP_215669349.1">
    <property type="nucleotide sequence ID" value="NZ_JAFJYC010000001.1"/>
</dbReference>
<evidence type="ECO:0000256" key="9">
    <source>
        <dbReference type="HAMAP-Rule" id="MF_00237"/>
    </source>
</evidence>
<evidence type="ECO:0000256" key="2">
    <source>
        <dbReference type="ARBA" id="ARBA00022448"/>
    </source>
</evidence>
<dbReference type="Gene3D" id="1.20.5.3310">
    <property type="match status" value="1"/>
</dbReference>
<comment type="function">
    <text evidence="9">Part of the twin-arginine translocation (Tat) system that transports large folded proteins containing a characteristic twin-arginine motif in their signal peptide across membranes. Together with TatC, TatB is part of a receptor directly interacting with Tat signal peptides. TatB may form an oligomeric binding site that transiently accommodates folded Tat precursor proteins before their translocation.</text>
</comment>
<keyword evidence="13" id="KW-1185">Reference proteome</keyword>
<dbReference type="NCBIfam" id="TIGR01410">
    <property type="entry name" value="tatB"/>
    <property type="match status" value="1"/>
</dbReference>
<keyword evidence="8 9" id="KW-0472">Membrane</keyword>
<dbReference type="InterPro" id="IPR018448">
    <property type="entry name" value="TatB"/>
</dbReference>
<keyword evidence="10" id="KW-0175">Coiled coil</keyword>
<comment type="subcellular location">
    <subcellularLocation>
        <location evidence="9">Cell membrane</location>
        <topology evidence="9">Single-pass membrane protein</topology>
    </subcellularLocation>
    <subcellularLocation>
        <location evidence="1">Membrane</location>
        <topology evidence="1">Single-pass membrane protein</topology>
    </subcellularLocation>
</comment>
<organism evidence="12 13">
    <name type="scientific">Candidatus Sodalis endolongispinus</name>
    <dbReference type="NCBI Taxonomy" id="2812662"/>
    <lineage>
        <taxon>Bacteria</taxon>
        <taxon>Pseudomonadati</taxon>
        <taxon>Pseudomonadota</taxon>
        <taxon>Gammaproteobacteria</taxon>
        <taxon>Enterobacterales</taxon>
        <taxon>Bruguierivoracaceae</taxon>
        <taxon>Sodalis</taxon>
    </lineage>
</organism>
<keyword evidence="3 9" id="KW-1003">Cell membrane</keyword>